<comment type="caution">
    <text evidence="1">The sequence shown here is derived from an EMBL/GenBank/DDBJ whole genome shotgun (WGS) entry which is preliminary data.</text>
</comment>
<proteinExistence type="predicted"/>
<protein>
    <submittedName>
        <fullName evidence="1">Uncharacterized protein</fullName>
    </submittedName>
</protein>
<reference evidence="1 2" key="1">
    <citation type="submission" date="2020-02" db="EMBL/GenBank/DDBJ databases">
        <title>Draft genome sequence of Haematococcus lacustris strain NIES-144.</title>
        <authorList>
            <person name="Morimoto D."/>
            <person name="Nakagawa S."/>
            <person name="Yoshida T."/>
            <person name="Sawayama S."/>
        </authorList>
    </citation>
    <scope>NUCLEOTIDE SEQUENCE [LARGE SCALE GENOMIC DNA]</scope>
    <source>
        <strain evidence="1 2">NIES-144</strain>
    </source>
</reference>
<sequence>VGCQVRVLEAGLGLRDVEEGPLGRGVQGLVVRDDLSGHRPWTVEAIGTRELWSYASAVLQVVPVSSAVTPGAHTCAATGPITASFSATLRHADIAVDGHCARRERGSSEFSTVAVDCTVSDHGRYCVGIRVEDLAGGALYLGLMRVDGDLGSDPGSS</sequence>
<evidence type="ECO:0000313" key="1">
    <source>
        <dbReference type="EMBL" id="GFH26078.1"/>
    </source>
</evidence>
<dbReference type="AlphaFoldDB" id="A0A6A0A312"/>
<gene>
    <name evidence="1" type="ORF">HaLaN_24164</name>
</gene>
<name>A0A6A0A312_HAELA</name>
<feature type="non-terminal residue" evidence="1">
    <location>
        <position position="1"/>
    </location>
</feature>
<dbReference type="Proteomes" id="UP000485058">
    <property type="component" value="Unassembled WGS sequence"/>
</dbReference>
<dbReference type="EMBL" id="BLLF01003014">
    <property type="protein sequence ID" value="GFH26078.1"/>
    <property type="molecule type" value="Genomic_DNA"/>
</dbReference>
<keyword evidence="2" id="KW-1185">Reference proteome</keyword>
<organism evidence="1 2">
    <name type="scientific">Haematococcus lacustris</name>
    <name type="common">Green alga</name>
    <name type="synonym">Haematococcus pluvialis</name>
    <dbReference type="NCBI Taxonomy" id="44745"/>
    <lineage>
        <taxon>Eukaryota</taxon>
        <taxon>Viridiplantae</taxon>
        <taxon>Chlorophyta</taxon>
        <taxon>core chlorophytes</taxon>
        <taxon>Chlorophyceae</taxon>
        <taxon>CS clade</taxon>
        <taxon>Chlamydomonadales</taxon>
        <taxon>Haematococcaceae</taxon>
        <taxon>Haematococcus</taxon>
    </lineage>
</organism>
<feature type="non-terminal residue" evidence="1">
    <location>
        <position position="157"/>
    </location>
</feature>
<evidence type="ECO:0000313" key="2">
    <source>
        <dbReference type="Proteomes" id="UP000485058"/>
    </source>
</evidence>
<accession>A0A6A0A312</accession>